<evidence type="ECO:0000313" key="1">
    <source>
        <dbReference type="EMBL" id="EKX65139.1"/>
    </source>
</evidence>
<dbReference type="EMBL" id="AEJC01000310">
    <property type="protein sequence ID" value="EKX65139.1"/>
    <property type="molecule type" value="Genomic_DNA"/>
</dbReference>
<sequence length="31" mass="3167">PISPVIPTVPRGPPLPRTPYDASGALPLCAL</sequence>
<comment type="caution">
    <text evidence="1">The sequence shown here is derived from an EMBL/GenBank/DDBJ whole genome shotgun (WGS) entry which is preliminary data.</text>
</comment>
<keyword evidence="2" id="KW-1185">Reference proteome</keyword>
<organism evidence="1 2">
    <name type="scientific">Streptomyces ipomoeae 91-03</name>
    <dbReference type="NCBI Taxonomy" id="698759"/>
    <lineage>
        <taxon>Bacteria</taxon>
        <taxon>Bacillati</taxon>
        <taxon>Actinomycetota</taxon>
        <taxon>Actinomycetes</taxon>
        <taxon>Kitasatosporales</taxon>
        <taxon>Streptomycetaceae</taxon>
        <taxon>Streptomyces</taxon>
    </lineage>
</organism>
<evidence type="ECO:0000313" key="2">
    <source>
        <dbReference type="Proteomes" id="UP000010411"/>
    </source>
</evidence>
<accession>L1KX54</accession>
<dbReference type="Proteomes" id="UP000010411">
    <property type="component" value="Unassembled WGS sequence"/>
</dbReference>
<dbReference type="AlphaFoldDB" id="L1KX54"/>
<reference evidence="1 2" key="1">
    <citation type="submission" date="2012-11" db="EMBL/GenBank/DDBJ databases">
        <authorList>
            <person name="Huguet-Tapia J.C."/>
            <person name="Durkin A.S."/>
            <person name="Pettis G.S."/>
            <person name="Badger J.H."/>
        </authorList>
    </citation>
    <scope>NUCLEOTIDE SEQUENCE [LARGE SCALE GENOMIC DNA]</scope>
    <source>
        <strain evidence="1 2">91-03</strain>
    </source>
</reference>
<protein>
    <submittedName>
        <fullName evidence="1">Uncharacterized protein</fullName>
    </submittedName>
</protein>
<proteinExistence type="predicted"/>
<feature type="non-terminal residue" evidence="1">
    <location>
        <position position="1"/>
    </location>
</feature>
<name>L1KX54_9ACTN</name>
<gene>
    <name evidence="1" type="ORF">STRIP9103_06216</name>
</gene>